<keyword evidence="2" id="KW-0812">Transmembrane</keyword>
<name>A0A517NPY7_9BACT</name>
<keyword evidence="2" id="KW-1133">Transmembrane helix</keyword>
<dbReference type="AlphaFoldDB" id="A0A517NPY7"/>
<feature type="region of interest" description="Disordered" evidence="1">
    <location>
        <begin position="605"/>
        <end position="624"/>
    </location>
</feature>
<evidence type="ECO:0000256" key="2">
    <source>
        <dbReference type="SAM" id="Phobius"/>
    </source>
</evidence>
<evidence type="ECO:0000256" key="1">
    <source>
        <dbReference type="SAM" id="MobiDB-lite"/>
    </source>
</evidence>
<reference evidence="3 4" key="1">
    <citation type="submission" date="2019-02" db="EMBL/GenBank/DDBJ databases">
        <title>Deep-cultivation of Planctomycetes and their phenomic and genomic characterization uncovers novel biology.</title>
        <authorList>
            <person name="Wiegand S."/>
            <person name="Jogler M."/>
            <person name="Boedeker C."/>
            <person name="Pinto D."/>
            <person name="Vollmers J."/>
            <person name="Rivas-Marin E."/>
            <person name="Kohn T."/>
            <person name="Peeters S.H."/>
            <person name="Heuer A."/>
            <person name="Rast P."/>
            <person name="Oberbeckmann S."/>
            <person name="Bunk B."/>
            <person name="Jeske O."/>
            <person name="Meyerdierks A."/>
            <person name="Storesund J.E."/>
            <person name="Kallscheuer N."/>
            <person name="Luecker S."/>
            <person name="Lage O.M."/>
            <person name="Pohl T."/>
            <person name="Merkel B.J."/>
            <person name="Hornburger P."/>
            <person name="Mueller R.-W."/>
            <person name="Bruemmer F."/>
            <person name="Labrenz M."/>
            <person name="Spormann A.M."/>
            <person name="Op den Camp H."/>
            <person name="Overmann J."/>
            <person name="Amann R."/>
            <person name="Jetten M.S.M."/>
            <person name="Mascher T."/>
            <person name="Medema M.H."/>
            <person name="Devos D.P."/>
            <person name="Kaster A.-K."/>
            <person name="Ovreas L."/>
            <person name="Rohde M."/>
            <person name="Galperin M.Y."/>
            <person name="Jogler C."/>
        </authorList>
    </citation>
    <scope>NUCLEOTIDE SEQUENCE [LARGE SCALE GENOMIC DNA]</scope>
    <source>
        <strain evidence="3 4">K23_9</strain>
    </source>
</reference>
<feature type="compositionally biased region" description="Low complexity" evidence="1">
    <location>
        <begin position="54"/>
        <end position="82"/>
    </location>
</feature>
<feature type="compositionally biased region" description="Polar residues" evidence="1">
    <location>
        <begin position="138"/>
        <end position="154"/>
    </location>
</feature>
<feature type="compositionally biased region" description="Basic and acidic residues" evidence="1">
    <location>
        <begin position="124"/>
        <end position="136"/>
    </location>
</feature>
<feature type="transmembrane region" description="Helical" evidence="2">
    <location>
        <begin position="90"/>
        <end position="111"/>
    </location>
</feature>
<proteinExistence type="predicted"/>
<feature type="region of interest" description="Disordered" evidence="1">
    <location>
        <begin position="50"/>
        <end position="85"/>
    </location>
</feature>
<dbReference type="EMBL" id="CP036526">
    <property type="protein sequence ID" value="QDT09177.1"/>
    <property type="molecule type" value="Genomic_DNA"/>
</dbReference>
<accession>A0A517NPY7</accession>
<keyword evidence="2" id="KW-0472">Membrane</keyword>
<sequence length="692" mass="73966">MNDASPHPDDAPQGASGDLAALQEQAIDALIGEVLQNNSPPDLTATILSQLNHAPSASDSSASEPSAGDSSIRIAASPSPARGRSGKRSYFVFAAALGAIAASLALIVFLAGPAQPNPIAEGTSRVDNESMAKVDNDIASQDRTSENTDTNRSPQLADHDAPLRADSESAPDKGGDDRRDNSVARGVPMIVSSDNPSPNRTLVDDLQGQSPNPNPSHRIEPIQQVAATLNQKWQGYWKAAGVTPTEEASADVVTRRLAETLGIQLSSAAVGDPRKLQAELVSHSASQKVAQRWLDQITGGGLGKLKNDQLRSLVDQAAKAFRSEQPLDQELVAWISGNSPQASSFYSAASSRGHDAMVLRLASVTMGVDLRCTKCHDALIEGNGRQNSFWAFSSFLTQGVQRTRDGAWSVVSRDQFSSQPSFYELPDGRQRFVQAAVDPAWVSQRPADDVAAWATNLKRSPELARGVVDSIWQLVHGRPLQSHVIDTIAAPHHKLLDDVQNQLASDLIASDFDAARTLALIIASPPTHRAVPDALLPKNQLMASDQSIRNSMHAVDAFAAAQPLNRDLPLSRRLAVALKSVGASVKDLDGSELLANIGTSIASDAGSRKADAARDNSMSHSLDDVDFPSKASQLPVQWLSSIDSYQNRVQHLGYLAGQSQLPDAILQAADVLHEGQADDNLALHRVWWLIRP</sequence>
<keyword evidence="4" id="KW-1185">Reference proteome</keyword>
<dbReference type="OrthoDB" id="223445at2"/>
<evidence type="ECO:0000313" key="3">
    <source>
        <dbReference type="EMBL" id="QDT09177.1"/>
    </source>
</evidence>
<protein>
    <recommendedName>
        <fullName evidence="5">DUF1549 domain-containing protein</fullName>
    </recommendedName>
</protein>
<dbReference type="Proteomes" id="UP000319817">
    <property type="component" value="Chromosome"/>
</dbReference>
<evidence type="ECO:0000313" key="4">
    <source>
        <dbReference type="Proteomes" id="UP000319817"/>
    </source>
</evidence>
<organism evidence="3 4">
    <name type="scientific">Stieleria marina</name>
    <dbReference type="NCBI Taxonomy" id="1930275"/>
    <lineage>
        <taxon>Bacteria</taxon>
        <taxon>Pseudomonadati</taxon>
        <taxon>Planctomycetota</taxon>
        <taxon>Planctomycetia</taxon>
        <taxon>Pirellulales</taxon>
        <taxon>Pirellulaceae</taxon>
        <taxon>Stieleria</taxon>
    </lineage>
</organism>
<feature type="region of interest" description="Disordered" evidence="1">
    <location>
        <begin position="120"/>
        <end position="218"/>
    </location>
</feature>
<gene>
    <name evidence="3" type="ORF">K239x_11220</name>
</gene>
<feature type="compositionally biased region" description="Basic and acidic residues" evidence="1">
    <location>
        <begin position="157"/>
        <end position="182"/>
    </location>
</feature>
<dbReference type="RefSeq" id="WP_145416696.1">
    <property type="nucleotide sequence ID" value="NZ_CP036526.1"/>
</dbReference>
<evidence type="ECO:0008006" key="5">
    <source>
        <dbReference type="Google" id="ProtNLM"/>
    </source>
</evidence>